<proteinExistence type="predicted"/>
<dbReference type="SUPFAM" id="SSF158379">
    <property type="entry name" value="YqgQ-like"/>
    <property type="match status" value="1"/>
</dbReference>
<reference evidence="2" key="1">
    <citation type="journal article" date="2019" name="Int. J. Syst. Evol. Microbiol.">
        <title>The Global Catalogue of Microorganisms (GCM) 10K type strain sequencing project: providing services to taxonomists for standard genome sequencing and annotation.</title>
        <authorList>
            <consortium name="The Broad Institute Genomics Platform"/>
            <consortium name="The Broad Institute Genome Sequencing Center for Infectious Disease"/>
            <person name="Wu L."/>
            <person name="Ma J."/>
        </authorList>
    </citation>
    <scope>NUCLEOTIDE SEQUENCE [LARGE SCALE GENOMIC DNA]</scope>
    <source>
        <strain evidence="2">CCUG 63287</strain>
    </source>
</reference>
<organism evidence="1 2">
    <name type="scientific">Lactococcus nasutitermitis</name>
    <dbReference type="NCBI Taxonomy" id="1652957"/>
    <lineage>
        <taxon>Bacteria</taxon>
        <taxon>Bacillati</taxon>
        <taxon>Bacillota</taxon>
        <taxon>Bacilli</taxon>
        <taxon>Lactobacillales</taxon>
        <taxon>Streptococcaceae</taxon>
        <taxon>Lactococcus</taxon>
    </lineage>
</organism>
<dbReference type="InterPro" id="IPR009256">
    <property type="entry name" value="YqgQ-like"/>
</dbReference>
<gene>
    <name evidence="1" type="ORF">ACFO26_02785</name>
</gene>
<evidence type="ECO:0000313" key="2">
    <source>
        <dbReference type="Proteomes" id="UP001595987"/>
    </source>
</evidence>
<comment type="caution">
    <text evidence="1">The sequence shown here is derived from an EMBL/GenBank/DDBJ whole genome shotgun (WGS) entry which is preliminary data.</text>
</comment>
<name>A0ABV9JBJ4_9LACT</name>
<dbReference type="InterPro" id="IPR023164">
    <property type="entry name" value="YqgQ-like_sf"/>
</dbReference>
<dbReference type="Proteomes" id="UP001595987">
    <property type="component" value="Unassembled WGS sequence"/>
</dbReference>
<keyword evidence="2" id="KW-1185">Reference proteome</keyword>
<dbReference type="Gene3D" id="1.10.287.760">
    <property type="entry name" value="YqgQ-like"/>
    <property type="match status" value="1"/>
</dbReference>
<dbReference type="Pfam" id="PF06014">
    <property type="entry name" value="YqgQ-like"/>
    <property type="match status" value="1"/>
</dbReference>
<evidence type="ECO:0000313" key="1">
    <source>
        <dbReference type="EMBL" id="MFC4651821.1"/>
    </source>
</evidence>
<dbReference type="RefSeq" id="WP_213534047.1">
    <property type="nucleotide sequence ID" value="NZ_BOVQ01000002.1"/>
</dbReference>
<sequence length="72" mass="8809">MKTLYGVQEWLKQYGYINLMSNRLDAIYFMQKELSYMVENKILDKSNHDYLTARLILQREERIEKEQLGEKF</sequence>
<dbReference type="EMBL" id="JBHSGD010000004">
    <property type="protein sequence ID" value="MFC4651821.1"/>
    <property type="molecule type" value="Genomic_DNA"/>
</dbReference>
<protein>
    <submittedName>
        <fullName evidence="1">YqgQ family protein</fullName>
    </submittedName>
</protein>
<accession>A0ABV9JBJ4</accession>